<organism evidence="16 17">
    <name type="scientific">Pyrocoelia pectoralis</name>
    <dbReference type="NCBI Taxonomy" id="417401"/>
    <lineage>
        <taxon>Eukaryota</taxon>
        <taxon>Metazoa</taxon>
        <taxon>Ecdysozoa</taxon>
        <taxon>Arthropoda</taxon>
        <taxon>Hexapoda</taxon>
        <taxon>Insecta</taxon>
        <taxon>Pterygota</taxon>
        <taxon>Neoptera</taxon>
        <taxon>Endopterygota</taxon>
        <taxon>Coleoptera</taxon>
        <taxon>Polyphaga</taxon>
        <taxon>Elateriformia</taxon>
        <taxon>Elateroidea</taxon>
        <taxon>Lampyridae</taxon>
        <taxon>Lampyrinae</taxon>
        <taxon>Pyrocoelia</taxon>
    </lineage>
</organism>
<keyword evidence="7 14" id="KW-0479">Metal-binding</keyword>
<comment type="similarity">
    <text evidence="5 15">Belongs to the cytochrome P450 family.</text>
</comment>
<feature type="binding site" description="axial binding residue" evidence="14">
    <location>
        <position position="438"/>
    </location>
    <ligand>
        <name>heme</name>
        <dbReference type="ChEBI" id="CHEBI:30413"/>
    </ligand>
    <ligandPart>
        <name>Fe</name>
        <dbReference type="ChEBI" id="CHEBI:18248"/>
    </ligandPart>
</feature>
<keyword evidence="10 15" id="KW-0560">Oxidoreductase</keyword>
<evidence type="ECO:0000256" key="11">
    <source>
        <dbReference type="ARBA" id="ARBA00023004"/>
    </source>
</evidence>
<evidence type="ECO:0000313" key="16">
    <source>
        <dbReference type="EMBL" id="KAK5646237.1"/>
    </source>
</evidence>
<dbReference type="GO" id="GO:0020037">
    <property type="term" value="F:heme binding"/>
    <property type="evidence" value="ECO:0007669"/>
    <property type="project" value="InterPro"/>
</dbReference>
<evidence type="ECO:0000256" key="8">
    <source>
        <dbReference type="ARBA" id="ARBA00022824"/>
    </source>
</evidence>
<gene>
    <name evidence="16" type="ORF">RI129_004701</name>
</gene>
<dbReference type="PANTHER" id="PTHR24291">
    <property type="entry name" value="CYTOCHROME P450 FAMILY 4"/>
    <property type="match status" value="1"/>
</dbReference>
<accession>A0AAN7ZKT6</accession>
<dbReference type="Pfam" id="PF00067">
    <property type="entry name" value="p450"/>
    <property type="match status" value="1"/>
</dbReference>
<evidence type="ECO:0000256" key="4">
    <source>
        <dbReference type="ARBA" id="ARBA00004406"/>
    </source>
</evidence>
<dbReference type="InterPro" id="IPR001128">
    <property type="entry name" value="Cyt_P450"/>
</dbReference>
<evidence type="ECO:0000256" key="5">
    <source>
        <dbReference type="ARBA" id="ARBA00010617"/>
    </source>
</evidence>
<dbReference type="InterPro" id="IPR017972">
    <property type="entry name" value="Cyt_P450_CS"/>
</dbReference>
<dbReference type="InterPro" id="IPR050196">
    <property type="entry name" value="Cytochrome_P450_Monoox"/>
</dbReference>
<keyword evidence="11 14" id="KW-0408">Iron</keyword>
<dbReference type="AlphaFoldDB" id="A0AAN7ZKT6"/>
<comment type="function">
    <text evidence="2">May be involved in the metabolism of insect hormones and in the breakdown of synthetic insecticides.</text>
</comment>
<evidence type="ECO:0000256" key="7">
    <source>
        <dbReference type="ARBA" id="ARBA00022723"/>
    </source>
</evidence>
<evidence type="ECO:0008006" key="18">
    <source>
        <dbReference type="Google" id="ProtNLM"/>
    </source>
</evidence>
<dbReference type="InterPro" id="IPR002401">
    <property type="entry name" value="Cyt_P450_E_grp-I"/>
</dbReference>
<evidence type="ECO:0000256" key="3">
    <source>
        <dbReference type="ARBA" id="ARBA00004174"/>
    </source>
</evidence>
<dbReference type="PROSITE" id="PS00086">
    <property type="entry name" value="CYTOCHROME_P450"/>
    <property type="match status" value="1"/>
</dbReference>
<dbReference type="GO" id="GO:0005789">
    <property type="term" value="C:endoplasmic reticulum membrane"/>
    <property type="evidence" value="ECO:0007669"/>
    <property type="project" value="UniProtKB-SubCell"/>
</dbReference>
<dbReference type="PANTHER" id="PTHR24291:SF189">
    <property type="entry name" value="CYTOCHROME P450 4C3-RELATED"/>
    <property type="match status" value="1"/>
</dbReference>
<name>A0AAN7ZKT6_9COLE</name>
<evidence type="ECO:0000256" key="2">
    <source>
        <dbReference type="ARBA" id="ARBA00003690"/>
    </source>
</evidence>
<dbReference type="GO" id="GO:0004497">
    <property type="term" value="F:monooxygenase activity"/>
    <property type="evidence" value="ECO:0007669"/>
    <property type="project" value="UniProtKB-KW"/>
</dbReference>
<evidence type="ECO:0000256" key="6">
    <source>
        <dbReference type="ARBA" id="ARBA00022617"/>
    </source>
</evidence>
<dbReference type="EMBL" id="JAVRBK010000003">
    <property type="protein sequence ID" value="KAK5646237.1"/>
    <property type="molecule type" value="Genomic_DNA"/>
</dbReference>
<dbReference type="Proteomes" id="UP001329430">
    <property type="component" value="Chromosome 3"/>
</dbReference>
<evidence type="ECO:0000256" key="13">
    <source>
        <dbReference type="ARBA" id="ARBA00023136"/>
    </source>
</evidence>
<evidence type="ECO:0000256" key="1">
    <source>
        <dbReference type="ARBA" id="ARBA00001971"/>
    </source>
</evidence>
<keyword evidence="12 15" id="KW-0503">Monooxygenase</keyword>
<keyword evidence="17" id="KW-1185">Reference proteome</keyword>
<evidence type="ECO:0000256" key="9">
    <source>
        <dbReference type="ARBA" id="ARBA00022848"/>
    </source>
</evidence>
<keyword evidence="9" id="KW-0492">Microsome</keyword>
<dbReference type="PRINTS" id="PR00385">
    <property type="entry name" value="P450"/>
</dbReference>
<keyword evidence="8" id="KW-0256">Endoplasmic reticulum</keyword>
<keyword evidence="13" id="KW-0472">Membrane</keyword>
<dbReference type="GO" id="GO:0016705">
    <property type="term" value="F:oxidoreductase activity, acting on paired donors, with incorporation or reduction of molecular oxygen"/>
    <property type="evidence" value="ECO:0007669"/>
    <property type="project" value="InterPro"/>
</dbReference>
<comment type="caution">
    <text evidence="16">The sequence shown here is derived from an EMBL/GenBank/DDBJ whole genome shotgun (WGS) entry which is preliminary data.</text>
</comment>
<reference evidence="16 17" key="1">
    <citation type="journal article" date="2024" name="Insects">
        <title>An Improved Chromosome-Level Genome Assembly of the Firefly Pyrocoelia pectoralis.</title>
        <authorList>
            <person name="Fu X."/>
            <person name="Meyer-Rochow V.B."/>
            <person name="Ballantyne L."/>
            <person name="Zhu X."/>
        </authorList>
    </citation>
    <scope>NUCLEOTIDE SEQUENCE [LARGE SCALE GENOMIC DNA]</scope>
    <source>
        <strain evidence="16">XCY_ONT2</strain>
    </source>
</reference>
<protein>
    <recommendedName>
        <fullName evidence="18">Cytochrome P450</fullName>
    </recommendedName>
</protein>
<evidence type="ECO:0000256" key="14">
    <source>
        <dbReference type="PIRSR" id="PIRSR602401-1"/>
    </source>
</evidence>
<evidence type="ECO:0000313" key="17">
    <source>
        <dbReference type="Proteomes" id="UP001329430"/>
    </source>
</evidence>
<comment type="cofactor">
    <cofactor evidence="1 14">
        <name>heme</name>
        <dbReference type="ChEBI" id="CHEBI:30413"/>
    </cofactor>
</comment>
<evidence type="ECO:0000256" key="10">
    <source>
        <dbReference type="ARBA" id="ARBA00023002"/>
    </source>
</evidence>
<dbReference type="SUPFAM" id="SSF48264">
    <property type="entry name" value="Cytochrome P450"/>
    <property type="match status" value="1"/>
</dbReference>
<sequence>MAAGLMLVVVMLLSLFLQYHWKRRHLYKLSMKLPGPPALPIVGNGLSFLCRHEDILAVISSLTEKYARPVRFWLGPHLFLYFSYAEHLEKILSSTKMAHKHDIYSFVKIYLGEGLITSSGEKHKKHRKLIQPLLNAKFASRHMETFQKHINILMEKLSASCDKGTFDIHDMIHLCFADIIGESLLGMQMKSQYGQNLDYVHASADVYTVGYKRLMRPWYHPDLIYNFTSGKKDQSRIVDISYNFIKNYVIKALYRIRTSKNDGTDIRAPLVDQIADLINKDNSIMNENNFIYHMYTIYLASEDTMTIITAVLCMCFGMYPEYQKIAAEEVRSICGETSGSISYDDFSKLSYLDMCIRDVLRLIPIAPIIARQPTEDFVIDDLVIPKNCGIVISLFEVHRDPKHWENPNHFHPDHFLPEAVRTRHPFAFVPFSAGPRSCVGKVLAMFGLKLIMVNILQQFEIEGDGKFPDIVLSCDITVRSLSGYNVRLKKRMWKK</sequence>
<evidence type="ECO:0000256" key="12">
    <source>
        <dbReference type="ARBA" id="ARBA00023033"/>
    </source>
</evidence>
<dbReference type="InterPro" id="IPR036396">
    <property type="entry name" value="Cyt_P450_sf"/>
</dbReference>
<dbReference type="Gene3D" id="1.10.630.10">
    <property type="entry name" value="Cytochrome P450"/>
    <property type="match status" value="1"/>
</dbReference>
<dbReference type="GO" id="GO:0005506">
    <property type="term" value="F:iron ion binding"/>
    <property type="evidence" value="ECO:0007669"/>
    <property type="project" value="InterPro"/>
</dbReference>
<comment type="subcellular location">
    <subcellularLocation>
        <location evidence="4">Endoplasmic reticulum membrane</location>
        <topology evidence="4">Peripheral membrane protein</topology>
    </subcellularLocation>
    <subcellularLocation>
        <location evidence="3">Microsome membrane</location>
        <topology evidence="3">Peripheral membrane protein</topology>
    </subcellularLocation>
</comment>
<proteinExistence type="inferred from homology"/>
<keyword evidence="6 14" id="KW-0349">Heme</keyword>
<dbReference type="PRINTS" id="PR00463">
    <property type="entry name" value="EP450I"/>
</dbReference>
<evidence type="ECO:0000256" key="15">
    <source>
        <dbReference type="RuleBase" id="RU000461"/>
    </source>
</evidence>